<dbReference type="InterPro" id="IPR036514">
    <property type="entry name" value="SGNH_hydro_sf"/>
</dbReference>
<dbReference type="AlphaFoldDB" id="A0A4V1ZHG2"/>
<accession>A0A4V1ZHG2</accession>
<dbReference type="InterPro" id="IPR051532">
    <property type="entry name" value="Ester_Hydrolysis_Enzymes"/>
</dbReference>
<dbReference type="RefSeq" id="WP_130101756.1">
    <property type="nucleotide sequence ID" value="NZ_SDWW01000010.1"/>
</dbReference>
<evidence type="ECO:0000259" key="1">
    <source>
        <dbReference type="Pfam" id="PF13472"/>
    </source>
</evidence>
<dbReference type="Proteomes" id="UP000293764">
    <property type="component" value="Unassembled WGS sequence"/>
</dbReference>
<evidence type="ECO:0000313" key="2">
    <source>
        <dbReference type="EMBL" id="RYV51934.1"/>
    </source>
</evidence>
<organism evidence="2 3">
    <name type="scientific">Pengzhenrongella frigida</name>
    <dbReference type="NCBI Taxonomy" id="1259133"/>
    <lineage>
        <taxon>Bacteria</taxon>
        <taxon>Bacillati</taxon>
        <taxon>Actinomycetota</taxon>
        <taxon>Actinomycetes</taxon>
        <taxon>Micrococcales</taxon>
        <taxon>Pengzhenrongella</taxon>
    </lineage>
</organism>
<dbReference type="EMBL" id="SDWW01000010">
    <property type="protein sequence ID" value="RYV51934.1"/>
    <property type="molecule type" value="Genomic_DNA"/>
</dbReference>
<dbReference type="OrthoDB" id="9794725at2"/>
<comment type="caution">
    <text evidence="2">The sequence shown here is derived from an EMBL/GenBank/DDBJ whole genome shotgun (WGS) entry which is preliminary data.</text>
</comment>
<dbReference type="PANTHER" id="PTHR30383">
    <property type="entry name" value="THIOESTERASE 1/PROTEASE 1/LYSOPHOSPHOLIPASE L1"/>
    <property type="match status" value="1"/>
</dbReference>
<protein>
    <recommendedName>
        <fullName evidence="1">SGNH hydrolase-type esterase domain-containing protein</fullName>
    </recommendedName>
</protein>
<proteinExistence type="predicted"/>
<reference evidence="2 3" key="1">
    <citation type="submission" date="2019-01" db="EMBL/GenBank/DDBJ databases">
        <title>Novel species of Cellulomonas.</title>
        <authorList>
            <person name="Liu Q."/>
            <person name="Xin Y.-H."/>
        </authorList>
    </citation>
    <scope>NUCLEOTIDE SEQUENCE [LARGE SCALE GENOMIC DNA]</scope>
    <source>
        <strain evidence="2 3">HLT2-17</strain>
    </source>
</reference>
<dbReference type="GO" id="GO:0004622">
    <property type="term" value="F:phosphatidylcholine lysophospholipase activity"/>
    <property type="evidence" value="ECO:0007669"/>
    <property type="project" value="TreeGrafter"/>
</dbReference>
<gene>
    <name evidence="2" type="ORF">EUA98_05930</name>
</gene>
<dbReference type="Gene3D" id="3.40.50.1110">
    <property type="entry name" value="SGNH hydrolase"/>
    <property type="match status" value="1"/>
</dbReference>
<evidence type="ECO:0000313" key="3">
    <source>
        <dbReference type="Proteomes" id="UP000293764"/>
    </source>
</evidence>
<name>A0A4V1ZHG2_9MICO</name>
<sequence length="205" mass="21809">MSAPASVLFAGDSITEWGRHQDPSGWGDGYVGLLARGPLAAATVTNTGVGGDRVHDLEARWARDILPLDAEVLSLHVGVNDTWRRFDHGEVTPAAEFEAVLRRLLAPWVARGTRLVLVEPFVVPVEPSQQGWGVDLGPKQDAVRRVAVDLGAALVPLAAPMAALAARTQPRLVAADGVHPTVAGHRLIADAWWAAYTARFVATPA</sequence>
<dbReference type="PANTHER" id="PTHR30383:SF5">
    <property type="entry name" value="SGNH HYDROLASE-TYPE ESTERASE DOMAIN-CONTAINING PROTEIN"/>
    <property type="match status" value="1"/>
</dbReference>
<keyword evidence="3" id="KW-1185">Reference proteome</keyword>
<dbReference type="Pfam" id="PF13472">
    <property type="entry name" value="Lipase_GDSL_2"/>
    <property type="match status" value="1"/>
</dbReference>
<dbReference type="InterPro" id="IPR013830">
    <property type="entry name" value="SGNH_hydro"/>
</dbReference>
<dbReference type="SUPFAM" id="SSF52266">
    <property type="entry name" value="SGNH hydrolase"/>
    <property type="match status" value="1"/>
</dbReference>
<feature type="domain" description="SGNH hydrolase-type esterase" evidence="1">
    <location>
        <begin position="9"/>
        <end position="187"/>
    </location>
</feature>